<evidence type="ECO:0000256" key="1">
    <source>
        <dbReference type="ARBA" id="ARBA00004571"/>
    </source>
</evidence>
<dbReference type="InterPro" id="IPR037066">
    <property type="entry name" value="Plug_dom_sf"/>
</dbReference>
<dbReference type="InterPro" id="IPR008969">
    <property type="entry name" value="CarboxyPept-like_regulatory"/>
</dbReference>
<dbReference type="InterPro" id="IPR023996">
    <property type="entry name" value="TonB-dep_OMP_SusC/RagA"/>
</dbReference>
<dbReference type="EMBL" id="QOVM01000003">
    <property type="protein sequence ID" value="RXG22596.1"/>
    <property type="molecule type" value="Genomic_DNA"/>
</dbReference>
<keyword evidence="7 8" id="KW-0998">Cell outer membrane</keyword>
<evidence type="ECO:0000256" key="9">
    <source>
        <dbReference type="RuleBase" id="RU003357"/>
    </source>
</evidence>
<evidence type="ECO:0000259" key="11">
    <source>
        <dbReference type="Pfam" id="PF07715"/>
    </source>
</evidence>
<keyword evidence="5 9" id="KW-0798">TonB box</keyword>
<dbReference type="Gene3D" id="2.40.170.20">
    <property type="entry name" value="TonB-dependent receptor, beta-barrel domain"/>
    <property type="match status" value="1"/>
</dbReference>
<dbReference type="Gene3D" id="2.170.130.10">
    <property type="entry name" value="TonB-dependent receptor, plug domain"/>
    <property type="match status" value="1"/>
</dbReference>
<keyword evidence="3 8" id="KW-1134">Transmembrane beta strand</keyword>
<dbReference type="InterPro" id="IPR036942">
    <property type="entry name" value="Beta-barrel_TonB_sf"/>
</dbReference>
<keyword evidence="6 8" id="KW-0472">Membrane</keyword>
<evidence type="ECO:0000313" key="13">
    <source>
        <dbReference type="Proteomes" id="UP000289238"/>
    </source>
</evidence>
<dbReference type="InterPro" id="IPR039426">
    <property type="entry name" value="TonB-dep_rcpt-like"/>
</dbReference>
<evidence type="ECO:0000256" key="3">
    <source>
        <dbReference type="ARBA" id="ARBA00022452"/>
    </source>
</evidence>
<dbReference type="PROSITE" id="PS52016">
    <property type="entry name" value="TONB_DEPENDENT_REC_3"/>
    <property type="match status" value="1"/>
</dbReference>
<dbReference type="Pfam" id="PF07715">
    <property type="entry name" value="Plug"/>
    <property type="match status" value="1"/>
</dbReference>
<sequence length="1155" mass="126162">MKIPICTRHIMSRLHKHSLAMKITTLLLFVSLFSLQANSYSQRNKVTLHLSNASVEQVLQKIESITDFKFIYNVKTLSADKLLNINVNEENIQVVLDKILASSNTDYIIRKNLIVLKPSADVAISTRIESASSTVQSQITGVIKDGKGVPLPGVTVKIKGSNSGSASDFDGRYRINAGSESTLVFTYVGFEKFETQVGNRTQIDVTLKESLEEMSEVVVIGYGEVKKENITGSVGVVDMESFQNQSPTINVDQGLQGLVAGVNVSSPNGQPGSASKIRIRGTTSLFGSNQPLYVIDGIPVVSESNIPIGGTEGSNLGQELDNQGLSTPIGNINPSDIKSITVLKDASAAAIYGSRAANGVIVITTKQGGKDGKTQFEFNASTTVQNTPTLDVLNAEQFKAVWLTAVNNSSSTDAFSQSVRDGSYFGTADTNWEEELNPSNQVSTNYNLSIRGGNGTTQYSSSLSALNEQGALEGSNRKRYTLNLNLNTKATDKWTFGTRLQTTYSDQDATDSGLFDRIYIYRPDLPVLDEDGNYSFSTGSNFENPVALSQAINTNKTFLFLGTFFTQLELIDGLKAETRLSVNYNTGNQNSYYPEYLSRGGWSRLQGDGDGYAQDSRTQSSVIQWNSNLTYSKTFNDVHSIESVLGTTFEKVSSSYNKAFGEGFSNGVLSNVSSATSSNGGLSTSQGSGLHSYFGRVHYDYDDRYLLTVLGRVDGSSKFAVENKYAFFPAAAVAWRASEEAFLQGNKTLNNLKLKASLGTTGQQDFGAYQWRTLYETYTYGANSAVILTQLGNDKLKWETTQQLDFGVEFGFLNDRISGEFGYYEKNTKDAIFPVIPPGNTGAGSILANVGETKNTGLELLLNLAVIRSKDFSWDLRINATKNKNQLTKIADDYKDDEGFVTGIPGNGGRLREGSPIGLIYGYRADGIFQDQAVIDALNASAPAGVYQDDETAPGDIRFRDISGPDGVPDGIISSFDQEVIGDAQPDLYGGFSSTFRYKQFSLAAQFSYSIGNDLLWFAQTRNVNFQSSFFAENKITDVLNAWTPENPTNVPRSVYRDPNGNGSISSFYVHDGSYLRLNTLNLRYEFSKEFLNRFSFINGLAIYGVAQNLFTITNYPGANPQGGTLFNNDISGSGRDTNRYPLQSAYTLGINLRF</sequence>
<proteinExistence type="inferred from homology"/>
<dbReference type="InterPro" id="IPR012910">
    <property type="entry name" value="Plug_dom"/>
</dbReference>
<dbReference type="RefSeq" id="WP_128757585.1">
    <property type="nucleotide sequence ID" value="NZ_QOVM01000003.1"/>
</dbReference>
<evidence type="ECO:0000256" key="6">
    <source>
        <dbReference type="ARBA" id="ARBA00023136"/>
    </source>
</evidence>
<gene>
    <name evidence="12" type="ORF">DSM00_1696</name>
</gene>
<organism evidence="12 13">
    <name type="scientific">Leeuwenhoekiella aequorea</name>
    <dbReference type="NCBI Taxonomy" id="283736"/>
    <lineage>
        <taxon>Bacteria</taxon>
        <taxon>Pseudomonadati</taxon>
        <taxon>Bacteroidota</taxon>
        <taxon>Flavobacteriia</taxon>
        <taxon>Flavobacteriales</taxon>
        <taxon>Flavobacteriaceae</taxon>
        <taxon>Leeuwenhoekiella</taxon>
    </lineage>
</organism>
<dbReference type="OrthoDB" id="9768177at2"/>
<evidence type="ECO:0000256" key="2">
    <source>
        <dbReference type="ARBA" id="ARBA00022448"/>
    </source>
</evidence>
<dbReference type="InterPro" id="IPR023997">
    <property type="entry name" value="TonB-dep_OMP_SusC/RagA_CS"/>
</dbReference>
<evidence type="ECO:0000313" key="12">
    <source>
        <dbReference type="EMBL" id="RXG22596.1"/>
    </source>
</evidence>
<dbReference type="AlphaFoldDB" id="A0A4Q0P8S4"/>
<dbReference type="Proteomes" id="UP000289238">
    <property type="component" value="Unassembled WGS sequence"/>
</dbReference>
<evidence type="ECO:0000256" key="8">
    <source>
        <dbReference type="PROSITE-ProRule" id="PRU01360"/>
    </source>
</evidence>
<reference evidence="12 13" key="1">
    <citation type="submission" date="2018-07" db="EMBL/GenBank/DDBJ databases">
        <title>Leeuwenhoekiella genomics.</title>
        <authorList>
            <person name="Tahon G."/>
            <person name="Willems A."/>
        </authorList>
    </citation>
    <scope>NUCLEOTIDE SEQUENCE [LARGE SCALE GENOMIC DNA]</scope>
    <source>
        <strain evidence="12 13">LMG 22550</strain>
    </source>
</reference>
<name>A0A4Q0P8S4_9FLAO</name>
<dbReference type="NCBIfam" id="TIGR04056">
    <property type="entry name" value="OMP_RagA_SusC"/>
    <property type="match status" value="1"/>
</dbReference>
<dbReference type="SUPFAM" id="SSF49464">
    <property type="entry name" value="Carboxypeptidase regulatory domain-like"/>
    <property type="match status" value="1"/>
</dbReference>
<accession>A0A4Q0P8S4</accession>
<keyword evidence="13" id="KW-1185">Reference proteome</keyword>
<feature type="domain" description="TonB-dependent receptor plug" evidence="11">
    <location>
        <begin position="227"/>
        <end position="360"/>
    </location>
</feature>
<dbReference type="GO" id="GO:0009279">
    <property type="term" value="C:cell outer membrane"/>
    <property type="evidence" value="ECO:0007669"/>
    <property type="project" value="UniProtKB-SubCell"/>
</dbReference>
<dbReference type="Pfam" id="PF00593">
    <property type="entry name" value="TonB_dep_Rec_b-barrel"/>
    <property type="match status" value="1"/>
</dbReference>
<evidence type="ECO:0000256" key="7">
    <source>
        <dbReference type="ARBA" id="ARBA00023237"/>
    </source>
</evidence>
<dbReference type="Pfam" id="PF13715">
    <property type="entry name" value="CarbopepD_reg_2"/>
    <property type="match status" value="1"/>
</dbReference>
<dbReference type="SUPFAM" id="SSF56935">
    <property type="entry name" value="Porins"/>
    <property type="match status" value="1"/>
</dbReference>
<comment type="similarity">
    <text evidence="8 9">Belongs to the TonB-dependent receptor family.</text>
</comment>
<feature type="domain" description="TonB-dependent receptor-like beta-barrel" evidence="10">
    <location>
        <begin position="549"/>
        <end position="911"/>
    </location>
</feature>
<dbReference type="NCBIfam" id="TIGR04057">
    <property type="entry name" value="SusC_RagA_signa"/>
    <property type="match status" value="1"/>
</dbReference>
<keyword evidence="4 8" id="KW-0812">Transmembrane</keyword>
<comment type="caution">
    <text evidence="12">The sequence shown here is derived from an EMBL/GenBank/DDBJ whole genome shotgun (WGS) entry which is preliminary data.</text>
</comment>
<comment type="subcellular location">
    <subcellularLocation>
        <location evidence="1 8">Cell outer membrane</location>
        <topology evidence="1 8">Multi-pass membrane protein</topology>
    </subcellularLocation>
</comment>
<dbReference type="InterPro" id="IPR000531">
    <property type="entry name" value="Beta-barrel_TonB"/>
</dbReference>
<protein>
    <submittedName>
        <fullName evidence="12">TonB-linked SusC/RagA family outer membrane protein</fullName>
    </submittedName>
</protein>
<keyword evidence="2 8" id="KW-0813">Transport</keyword>
<evidence type="ECO:0000256" key="5">
    <source>
        <dbReference type="ARBA" id="ARBA00023077"/>
    </source>
</evidence>
<evidence type="ECO:0000259" key="10">
    <source>
        <dbReference type="Pfam" id="PF00593"/>
    </source>
</evidence>
<evidence type="ECO:0000256" key="4">
    <source>
        <dbReference type="ARBA" id="ARBA00022692"/>
    </source>
</evidence>
<dbReference type="Gene3D" id="2.60.40.1120">
    <property type="entry name" value="Carboxypeptidase-like, regulatory domain"/>
    <property type="match status" value="1"/>
</dbReference>